<dbReference type="SMART" id="SM00355">
    <property type="entry name" value="ZnF_C2H2"/>
    <property type="match status" value="6"/>
</dbReference>
<keyword evidence="3 5" id="KW-0863">Zinc-finger</keyword>
<dbReference type="Pfam" id="PF13912">
    <property type="entry name" value="zf-C2H2_6"/>
    <property type="match status" value="3"/>
</dbReference>
<feature type="compositionally biased region" description="Polar residues" evidence="6">
    <location>
        <begin position="277"/>
        <end position="291"/>
    </location>
</feature>
<dbReference type="InterPro" id="IPR013087">
    <property type="entry name" value="Znf_C2H2_type"/>
</dbReference>
<dbReference type="PROSITE" id="PS00028">
    <property type="entry name" value="ZINC_FINGER_C2H2_1"/>
    <property type="match status" value="4"/>
</dbReference>
<feature type="compositionally biased region" description="Acidic residues" evidence="6">
    <location>
        <begin position="570"/>
        <end position="580"/>
    </location>
</feature>
<dbReference type="PANTHER" id="PTHR24379:SF121">
    <property type="entry name" value="C2H2-TYPE DOMAIN-CONTAINING PROTEIN"/>
    <property type="match status" value="1"/>
</dbReference>
<evidence type="ECO:0000256" key="5">
    <source>
        <dbReference type="PROSITE-ProRule" id="PRU00042"/>
    </source>
</evidence>
<dbReference type="Gene3D" id="3.30.160.60">
    <property type="entry name" value="Classic Zinc Finger"/>
    <property type="match status" value="3"/>
</dbReference>
<evidence type="ECO:0000256" key="3">
    <source>
        <dbReference type="ARBA" id="ARBA00022771"/>
    </source>
</evidence>
<keyword evidence="1" id="KW-0479">Metal-binding</keyword>
<evidence type="ECO:0000256" key="2">
    <source>
        <dbReference type="ARBA" id="ARBA00022737"/>
    </source>
</evidence>
<feature type="domain" description="C2H2-type" evidence="7">
    <location>
        <begin position="847"/>
        <end position="875"/>
    </location>
</feature>
<evidence type="ECO:0000313" key="9">
    <source>
        <dbReference type="Proteomes" id="UP001168821"/>
    </source>
</evidence>
<organism evidence="8 9">
    <name type="scientific">Zophobas morio</name>
    <dbReference type="NCBI Taxonomy" id="2755281"/>
    <lineage>
        <taxon>Eukaryota</taxon>
        <taxon>Metazoa</taxon>
        <taxon>Ecdysozoa</taxon>
        <taxon>Arthropoda</taxon>
        <taxon>Hexapoda</taxon>
        <taxon>Insecta</taxon>
        <taxon>Pterygota</taxon>
        <taxon>Neoptera</taxon>
        <taxon>Endopterygota</taxon>
        <taxon>Coleoptera</taxon>
        <taxon>Polyphaga</taxon>
        <taxon>Cucujiformia</taxon>
        <taxon>Tenebrionidae</taxon>
        <taxon>Zophobas</taxon>
    </lineage>
</organism>
<dbReference type="GO" id="GO:0008270">
    <property type="term" value="F:zinc ion binding"/>
    <property type="evidence" value="ECO:0007669"/>
    <property type="project" value="UniProtKB-KW"/>
</dbReference>
<keyword evidence="9" id="KW-1185">Reference proteome</keyword>
<protein>
    <recommendedName>
        <fullName evidence="7">C2H2-type domain-containing protein</fullName>
    </recommendedName>
</protein>
<feature type="domain" description="C2H2-type" evidence="7">
    <location>
        <begin position="630"/>
        <end position="657"/>
    </location>
</feature>
<keyword evidence="2" id="KW-0677">Repeat</keyword>
<dbReference type="SUPFAM" id="SSF57667">
    <property type="entry name" value="beta-beta-alpha zinc fingers"/>
    <property type="match status" value="2"/>
</dbReference>
<comment type="caution">
    <text evidence="8">The sequence shown here is derived from an EMBL/GenBank/DDBJ whole genome shotgun (WGS) entry which is preliminary data.</text>
</comment>
<sequence length="914" mass="103979">MTERYSFTVDRHLVDSTMAWSQDNIDGATLTDTYTSAEEDSPTRYFSVLDSTSNISLENLNIALSNPKLEVEDPIPYTEEVPEQPDETNDQVVIFNVEGSDELFGIQVVQDEEGNLQKYQFQFRKNENGHLEAIPETITLIPMEEGTPEEAQEVVEDSEYAAPIEDNAAMHVYVQEDNSNEHILPDNHIEDNLEEQLEEETGIMYETEGVEEEPVDIKPAVLQLQNVKQEPQPDYDTATLMEEETFTTNLETQQIPDFQTISDPPDTNFEYERPPDDSTSPLEDNSLSSDLNPEDDSQESQPHDQDFEHVEVSPDMNAVQTMQNLDEEDADFNNENALNDSDENDYHIVEGLHITGDVEHQMEKPPSNILKHALKTNTESPKIVKKDNKLYFYVVQHPEKENVDSLSMEMSNLCKLKVNPRSILKSSHVMLQAKNEMEGATQDERMNKRFARGKETMQAMLFHNFINKTTIPQAPVRQIRLPRKQKIKPVERMDEEIVVQEMMVSNTGFVEAGSGGVNKENLAVTEYVDLTDSDDDYDPKRSTRRKKRQRRKRVEITISDESDTSHDSVIELDESDDETPDESKSTNRTPPKRRRGRPPKSKPGESTATGESPAKKTKVETVDNPTKPEIPCPQCDKTFPSQNSLKTHLQHHNLQSSIKRAQPEYKYKCDKCATTFINSILLKKHMCSKLFNCTVCKKRFPDLSSLNGHKRTHAKEQMVKSTTVQVSPKKMKQALPTKTFEAQKTSTMNCKTCGKLCSSLQNLTVHMKTHREFVCGTCLKIFLSQLMLEKHVRESCVKSPQTSRRAMRVKGDAGKRLQLTPPKARTTSVISPGKRVVDKRGMLNLKLKCEQCSMCFSSHRELFKHKVLKHGLETPDKSVLKKEETQRVYKGGVPAGEKLLKSFAGLRSLFTVND</sequence>
<evidence type="ECO:0000256" key="6">
    <source>
        <dbReference type="SAM" id="MobiDB-lite"/>
    </source>
</evidence>
<reference evidence="8" key="1">
    <citation type="journal article" date="2023" name="G3 (Bethesda)">
        <title>Whole genome assemblies of Zophobas morio and Tenebrio molitor.</title>
        <authorList>
            <person name="Kaur S."/>
            <person name="Stinson S.A."/>
            <person name="diCenzo G.C."/>
        </authorList>
    </citation>
    <scope>NUCLEOTIDE SEQUENCE</scope>
    <source>
        <strain evidence="8">QUZm001</strain>
    </source>
</reference>
<feature type="region of interest" description="Disordered" evidence="6">
    <location>
        <begin position="248"/>
        <end position="305"/>
    </location>
</feature>
<gene>
    <name evidence="8" type="ORF">Zmor_027505</name>
</gene>
<dbReference type="AlphaFoldDB" id="A0AA38M313"/>
<dbReference type="PROSITE" id="PS50157">
    <property type="entry name" value="ZINC_FINGER_C2H2_2"/>
    <property type="match status" value="4"/>
</dbReference>
<dbReference type="Proteomes" id="UP001168821">
    <property type="component" value="Unassembled WGS sequence"/>
</dbReference>
<evidence type="ECO:0000256" key="4">
    <source>
        <dbReference type="ARBA" id="ARBA00022833"/>
    </source>
</evidence>
<proteinExistence type="predicted"/>
<dbReference type="PANTHER" id="PTHR24379">
    <property type="entry name" value="KRAB AND ZINC FINGER DOMAIN-CONTAINING"/>
    <property type="match status" value="1"/>
</dbReference>
<feature type="region of interest" description="Disordered" evidence="6">
    <location>
        <begin position="531"/>
        <end position="634"/>
    </location>
</feature>
<feature type="compositionally biased region" description="Basic residues" evidence="6">
    <location>
        <begin position="590"/>
        <end position="600"/>
    </location>
</feature>
<accession>A0AA38M313</accession>
<feature type="domain" description="C2H2-type" evidence="7">
    <location>
        <begin position="748"/>
        <end position="770"/>
    </location>
</feature>
<name>A0AA38M313_9CUCU</name>
<keyword evidence="4" id="KW-0862">Zinc</keyword>
<evidence type="ECO:0000259" key="7">
    <source>
        <dbReference type="PROSITE" id="PS50157"/>
    </source>
</evidence>
<evidence type="ECO:0000256" key="1">
    <source>
        <dbReference type="ARBA" id="ARBA00022723"/>
    </source>
</evidence>
<dbReference type="InterPro" id="IPR036236">
    <property type="entry name" value="Znf_C2H2_sf"/>
</dbReference>
<dbReference type="EMBL" id="JALNTZ010000009">
    <property type="protein sequence ID" value="KAJ3640974.1"/>
    <property type="molecule type" value="Genomic_DNA"/>
</dbReference>
<feature type="compositionally biased region" description="Basic residues" evidence="6">
    <location>
        <begin position="542"/>
        <end position="553"/>
    </location>
</feature>
<feature type="domain" description="C2H2-type" evidence="7">
    <location>
        <begin position="691"/>
        <end position="718"/>
    </location>
</feature>
<feature type="compositionally biased region" description="Polar residues" evidence="6">
    <location>
        <begin position="248"/>
        <end position="262"/>
    </location>
</feature>
<evidence type="ECO:0000313" key="8">
    <source>
        <dbReference type="EMBL" id="KAJ3640974.1"/>
    </source>
</evidence>